<keyword evidence="8" id="KW-0677">Repeat</keyword>
<evidence type="ECO:0000256" key="12">
    <source>
        <dbReference type="ARBA" id="ARBA00045085"/>
    </source>
</evidence>
<evidence type="ECO:0000313" key="16">
    <source>
        <dbReference type="EMBL" id="QPG76933.1"/>
    </source>
</evidence>
<dbReference type="OrthoDB" id="292747at2759"/>
<sequence>MSQLKQRKKVTVVDLDASSTVDDSSKSHSKHHILAYLEPILGPICFTALALYLRAYKIDDNKHIIWDEAHFGKFGAFYNRHEFYHDVHPPLGKMLCGLSEYLAGFNNTEFMFESGKTYPDGTNLEAMRLFQAVFSTLVVPVCYYTCKQLGFTLWSTYFVTLTTCLQISFIVLGKFILLDSFLIFFISTTFLCLARIHRLRKEEGSGHWILWMVLTGLSIGCVCSVKWVGLFITAVVGIYTIFDLWLKFWDSRNFSWARYTRSWIYRIVTLIIVPVMVYLLCFKIHYMLLYKPGTGSGSMSTLFQVNLKETDFLDQPRYIAVGSTATIRSQGLSPNLLHSHSQLYPDGSNQHQVTTYGFKDSNNVWEFREAREPFEYSEYLKDGDVVRLQHDNTKANLHSHSIRGHVSTDYNEVSGYGNEKIGDSKDDWVFEVVSQIHSSNSTYTNLHENDELFYKSIHPVSTTFRLRHKYLGCYLATTGQSYPAWGFKQGEVVCKPAFSLDSFLGRLDKSTWWNVESLENDVLPADHEYQYPKSSFFGDFMMTQHAMAASNNGLVPDEDKYDTIASSWWEWPLLRRGLRMSTWSDRLRRYYMFENPFVMWFTTICIGVFSLIMLKLAVLWQRQALVLDDQTAWHLAMTGVAPFLGWFFHYLPFVIMGRVTYFHHYMPALYFAVYTTAFVVDYFTSRLGKCAKSFVYISLYSTVIFFFYLFGPTCLGMTGKVSDFNYIDWFKTWTMAKYEPFSFSNIFLHIKGDFNHSTERLLKLLSH</sequence>
<keyword evidence="7 14" id="KW-0812">Transmembrane</keyword>
<dbReference type="SUPFAM" id="SSF82109">
    <property type="entry name" value="MIR domain"/>
    <property type="match status" value="1"/>
</dbReference>
<gene>
    <name evidence="16" type="ORF">FOA43_004327</name>
</gene>
<keyword evidence="11 14" id="KW-0472">Membrane</keyword>
<proteinExistence type="inferred from homology"/>
<feature type="transmembrane region" description="Helical" evidence="14">
    <location>
        <begin position="175"/>
        <end position="197"/>
    </location>
</feature>
<comment type="pathway">
    <text evidence="2 14">Protein modification; protein glycosylation.</text>
</comment>
<dbReference type="GeneID" id="62197727"/>
<evidence type="ECO:0000256" key="10">
    <source>
        <dbReference type="ARBA" id="ARBA00022989"/>
    </source>
</evidence>
<evidence type="ECO:0000256" key="8">
    <source>
        <dbReference type="ARBA" id="ARBA00022737"/>
    </source>
</evidence>
<dbReference type="Pfam" id="PF02366">
    <property type="entry name" value="PMT"/>
    <property type="match status" value="1"/>
</dbReference>
<dbReference type="Proteomes" id="UP000662931">
    <property type="component" value="Chromosome 4"/>
</dbReference>
<dbReference type="PANTHER" id="PTHR10050">
    <property type="entry name" value="DOLICHYL-PHOSPHATE-MANNOSE--PROTEIN MANNOSYLTRANSFERASE"/>
    <property type="match status" value="1"/>
</dbReference>
<organism evidence="16 17">
    <name type="scientific">Eeniella nana</name>
    <name type="common">Yeast</name>
    <name type="synonym">Brettanomyces nanus</name>
    <dbReference type="NCBI Taxonomy" id="13502"/>
    <lineage>
        <taxon>Eukaryota</taxon>
        <taxon>Fungi</taxon>
        <taxon>Dikarya</taxon>
        <taxon>Ascomycota</taxon>
        <taxon>Saccharomycotina</taxon>
        <taxon>Pichiomycetes</taxon>
        <taxon>Pichiales</taxon>
        <taxon>Pichiaceae</taxon>
        <taxon>Brettanomyces</taxon>
    </lineage>
</organism>
<evidence type="ECO:0000256" key="13">
    <source>
        <dbReference type="ARBA" id="ARBA00045102"/>
    </source>
</evidence>
<feature type="domain" description="MIR" evidence="15">
    <location>
        <begin position="454"/>
        <end position="518"/>
    </location>
</feature>
<comment type="subcellular location">
    <subcellularLocation>
        <location evidence="1 14">Endoplasmic reticulum membrane</location>
        <topology evidence="1 14">Multi-pass membrane protein</topology>
    </subcellularLocation>
</comment>
<reference evidence="16" key="1">
    <citation type="submission" date="2020-10" db="EMBL/GenBank/DDBJ databases">
        <authorList>
            <person name="Roach M.J.R."/>
        </authorList>
    </citation>
    <scope>NUCLEOTIDE SEQUENCE</scope>
    <source>
        <strain evidence="16">CBS 1945</strain>
    </source>
</reference>
<dbReference type="InterPro" id="IPR003342">
    <property type="entry name" value="ArnT-like_N"/>
</dbReference>
<feature type="transmembrane region" description="Helical" evidence="14">
    <location>
        <begin position="209"/>
        <end position="242"/>
    </location>
</feature>
<evidence type="ECO:0000256" key="4">
    <source>
        <dbReference type="ARBA" id="ARBA00012839"/>
    </source>
</evidence>
<comment type="catalytic activity">
    <reaction evidence="12 14">
        <text>a di-trans,poly-cis-dolichyl beta-D-mannosyl phosphate + L-threonyl-[protein] = 3-O-(alpha-D-mannosyl)-L-threonyl-[protein] + a di-trans,poly-cis-dolichyl phosphate + H(+)</text>
        <dbReference type="Rhea" id="RHEA:53396"/>
        <dbReference type="Rhea" id="RHEA-COMP:11060"/>
        <dbReference type="Rhea" id="RHEA-COMP:13547"/>
        <dbReference type="Rhea" id="RHEA-COMP:19498"/>
        <dbReference type="Rhea" id="RHEA-COMP:19501"/>
        <dbReference type="ChEBI" id="CHEBI:15378"/>
        <dbReference type="ChEBI" id="CHEBI:30013"/>
        <dbReference type="ChEBI" id="CHEBI:57683"/>
        <dbReference type="ChEBI" id="CHEBI:58211"/>
        <dbReference type="ChEBI" id="CHEBI:137323"/>
        <dbReference type="EC" id="2.4.1.109"/>
    </reaction>
</comment>
<feature type="transmembrane region" description="Helical" evidence="14">
    <location>
        <begin position="33"/>
        <end position="53"/>
    </location>
</feature>
<dbReference type="UniPathway" id="UPA00378"/>
<dbReference type="AlphaFoldDB" id="A0A875S7P9"/>
<dbReference type="EMBL" id="CP064815">
    <property type="protein sequence ID" value="QPG76933.1"/>
    <property type="molecule type" value="Genomic_DNA"/>
</dbReference>
<dbReference type="GO" id="GO:0004169">
    <property type="term" value="F:dolichyl-phosphate-mannose-protein mannosyltransferase activity"/>
    <property type="evidence" value="ECO:0007669"/>
    <property type="project" value="UniProtKB-UniRule"/>
</dbReference>
<dbReference type="InterPro" id="IPR016093">
    <property type="entry name" value="MIR_motif"/>
</dbReference>
<evidence type="ECO:0000256" key="6">
    <source>
        <dbReference type="ARBA" id="ARBA00022679"/>
    </source>
</evidence>
<evidence type="ECO:0000256" key="1">
    <source>
        <dbReference type="ARBA" id="ARBA00004477"/>
    </source>
</evidence>
<feature type="transmembrane region" description="Helical" evidence="14">
    <location>
        <begin position="262"/>
        <end position="281"/>
    </location>
</feature>
<keyword evidence="10 14" id="KW-1133">Transmembrane helix</keyword>
<dbReference type="InterPro" id="IPR027005">
    <property type="entry name" value="PMT-like"/>
</dbReference>
<keyword evidence="17" id="KW-1185">Reference proteome</keyword>
<dbReference type="Pfam" id="PF02815">
    <property type="entry name" value="MIR"/>
    <property type="match status" value="1"/>
</dbReference>
<dbReference type="EC" id="2.4.1.109" evidence="4 14"/>
<evidence type="ECO:0000256" key="9">
    <source>
        <dbReference type="ARBA" id="ARBA00022824"/>
    </source>
</evidence>
<dbReference type="PANTHER" id="PTHR10050:SF52">
    <property type="entry name" value="DOLICHYL-PHOSPHATE-MANNOSE--PROTEIN MANNOSYLTRANSFERASE 6"/>
    <property type="match status" value="1"/>
</dbReference>
<feature type="domain" description="MIR" evidence="15">
    <location>
        <begin position="316"/>
        <end position="370"/>
    </location>
</feature>
<evidence type="ECO:0000256" key="3">
    <source>
        <dbReference type="ARBA" id="ARBA00007222"/>
    </source>
</evidence>
<evidence type="ECO:0000256" key="14">
    <source>
        <dbReference type="RuleBase" id="RU367007"/>
    </source>
</evidence>
<evidence type="ECO:0000256" key="2">
    <source>
        <dbReference type="ARBA" id="ARBA00004922"/>
    </source>
</evidence>
<dbReference type="PROSITE" id="PS50919">
    <property type="entry name" value="MIR"/>
    <property type="match status" value="3"/>
</dbReference>
<evidence type="ECO:0000256" key="11">
    <source>
        <dbReference type="ARBA" id="ARBA00023136"/>
    </source>
</evidence>
<feature type="transmembrane region" description="Helical" evidence="14">
    <location>
        <begin position="668"/>
        <end position="687"/>
    </location>
</feature>
<keyword evidence="9 14" id="KW-0256">Endoplasmic reticulum</keyword>
<feature type="transmembrane region" description="Helical" evidence="14">
    <location>
        <begin position="151"/>
        <end position="169"/>
    </location>
</feature>
<evidence type="ECO:0000256" key="5">
    <source>
        <dbReference type="ARBA" id="ARBA00022676"/>
    </source>
</evidence>
<evidence type="ECO:0000313" key="17">
    <source>
        <dbReference type="Proteomes" id="UP000662931"/>
    </source>
</evidence>
<evidence type="ECO:0000259" key="15">
    <source>
        <dbReference type="PROSITE" id="PS50919"/>
    </source>
</evidence>
<feature type="transmembrane region" description="Helical" evidence="14">
    <location>
        <begin position="632"/>
        <end position="656"/>
    </location>
</feature>
<name>A0A875S7P9_EENNA</name>
<feature type="transmembrane region" description="Helical" evidence="14">
    <location>
        <begin position="693"/>
        <end position="710"/>
    </location>
</feature>
<keyword evidence="5 14" id="KW-0328">Glycosyltransferase</keyword>
<comment type="catalytic activity">
    <reaction evidence="13 14">
        <text>a di-trans,poly-cis-dolichyl beta-D-mannosyl phosphate + L-seryl-[protein] = 3-O-(alpha-D-mannosyl)-L-seryl-[protein] + a di-trans,poly-cis-dolichyl phosphate + H(+)</text>
        <dbReference type="Rhea" id="RHEA:17377"/>
        <dbReference type="Rhea" id="RHEA-COMP:9863"/>
        <dbReference type="Rhea" id="RHEA-COMP:13546"/>
        <dbReference type="Rhea" id="RHEA-COMP:19498"/>
        <dbReference type="Rhea" id="RHEA-COMP:19501"/>
        <dbReference type="ChEBI" id="CHEBI:15378"/>
        <dbReference type="ChEBI" id="CHEBI:29999"/>
        <dbReference type="ChEBI" id="CHEBI:57683"/>
        <dbReference type="ChEBI" id="CHEBI:58211"/>
        <dbReference type="ChEBI" id="CHEBI:137321"/>
        <dbReference type="EC" id="2.4.1.109"/>
    </reaction>
</comment>
<evidence type="ECO:0000256" key="7">
    <source>
        <dbReference type="ARBA" id="ARBA00022692"/>
    </source>
</evidence>
<feature type="transmembrane region" description="Helical" evidence="14">
    <location>
        <begin position="597"/>
        <end position="620"/>
    </location>
</feature>
<dbReference type="InterPro" id="IPR032421">
    <property type="entry name" value="PMT_4TMC"/>
</dbReference>
<keyword evidence="6 14" id="KW-0808">Transferase</keyword>
<dbReference type="Pfam" id="PF16192">
    <property type="entry name" value="PMT_4TMC"/>
    <property type="match status" value="1"/>
</dbReference>
<comment type="similarity">
    <text evidence="3 14">Belongs to the glycosyltransferase 39 family.</text>
</comment>
<dbReference type="InterPro" id="IPR036300">
    <property type="entry name" value="MIR_dom_sf"/>
</dbReference>
<dbReference type="Gene3D" id="2.80.10.50">
    <property type="match status" value="1"/>
</dbReference>
<dbReference type="GO" id="GO:0005789">
    <property type="term" value="C:endoplasmic reticulum membrane"/>
    <property type="evidence" value="ECO:0007669"/>
    <property type="project" value="UniProtKB-SubCell"/>
</dbReference>
<dbReference type="SMART" id="SM00472">
    <property type="entry name" value="MIR"/>
    <property type="match status" value="3"/>
</dbReference>
<accession>A0A875S7P9</accession>
<feature type="domain" description="MIR" evidence="15">
    <location>
        <begin position="377"/>
        <end position="433"/>
    </location>
</feature>
<comment type="function">
    <text evidence="14">Transfers mannose from Dol-P-mannose to Ser or Thr residues on proteins.</text>
</comment>
<protein>
    <recommendedName>
        <fullName evidence="4 14">Dolichyl-phosphate-mannose--protein mannosyltransferase</fullName>
        <ecNumber evidence="4 14">2.4.1.109</ecNumber>
    </recommendedName>
</protein>
<dbReference type="KEGG" id="bnn:FOA43_004327"/>
<dbReference type="RefSeq" id="XP_038780498.1">
    <property type="nucleotide sequence ID" value="XM_038924570.1"/>
</dbReference>